<dbReference type="InterPro" id="IPR009061">
    <property type="entry name" value="DNA-bd_dom_put_sf"/>
</dbReference>
<keyword evidence="6" id="KW-1185">Reference proteome</keyword>
<dbReference type="GO" id="GO:0016491">
    <property type="term" value="F:oxidoreductase activity"/>
    <property type="evidence" value="ECO:0007669"/>
    <property type="project" value="InterPro"/>
</dbReference>
<dbReference type="InterPro" id="IPR013740">
    <property type="entry name" value="Redoxin"/>
</dbReference>
<evidence type="ECO:0000313" key="6">
    <source>
        <dbReference type="Proteomes" id="UP000061839"/>
    </source>
</evidence>
<keyword evidence="1" id="KW-0805">Transcription regulation</keyword>
<feature type="domain" description="HTH merR-type" evidence="4">
    <location>
        <begin position="1"/>
        <end position="70"/>
    </location>
</feature>
<dbReference type="Pfam" id="PF13411">
    <property type="entry name" value="MerR_1"/>
    <property type="match status" value="1"/>
</dbReference>
<sequence>MSVLAKELARQCGTSVKALRYFEQCGLLKPSRLSNGYRDYSAADAFIVEKILELRGLGFSVEGTKPFIDCLRLGHEQGDECADSLIAYRTEISRIEATVAQLNQYRELLQQRLYTAAARGFPNSETMEVSQMPSTSYEKLPENLPVPQDDGLADHLPGLSLPELNLPSTSGETIDLAAITGRWVLFIYPSTGVPGVDMPEGWDNIPGARGCTPEACGFRDNIDSLRAAGAEAIYGLSGQGLNYQQELAKRLHLPYPLLSDPQTELAEALQLPRFDIAGQSFYQRLTLIINYGVIEHAFYPIFPPDQHANQVHSWLRENPMPGAS</sequence>
<dbReference type="SMART" id="SM00422">
    <property type="entry name" value="HTH_MERR"/>
    <property type="match status" value="1"/>
</dbReference>
<keyword evidence="3" id="KW-0804">Transcription</keyword>
<dbReference type="HOGENOM" id="CLU_882290_0_0_11"/>
<dbReference type="PANTHER" id="PTHR30204:SF94">
    <property type="entry name" value="HEAVY METAL-DEPENDENT TRANSCRIPTIONAL REGULATOR HI_0293-RELATED"/>
    <property type="match status" value="1"/>
</dbReference>
<name>A0A0D4BZ18_9MICC</name>
<reference evidence="5 6" key="1">
    <citation type="journal article" date="2015" name="Genome Announc.">
        <title>Complete Genome Sequencing of Protease-Producing Novel Arthrobacter sp. Strain IHBB 11108 Using PacBio Single-Molecule Real-Time Sequencing Technology.</title>
        <authorList>
            <person name="Kiran S."/>
            <person name="Swarnkar M.K."/>
            <person name="Pal M."/>
            <person name="Thakur R."/>
            <person name="Tewari R."/>
            <person name="Singh A.K."/>
            <person name="Gulati A."/>
        </authorList>
    </citation>
    <scope>NUCLEOTIDE SEQUENCE [LARGE SCALE GENOMIC DNA]</scope>
    <source>
        <strain evidence="5 6">IHBB 11108</strain>
    </source>
</reference>
<dbReference type="SUPFAM" id="SSF46955">
    <property type="entry name" value="Putative DNA-binding domain"/>
    <property type="match status" value="1"/>
</dbReference>
<evidence type="ECO:0000259" key="4">
    <source>
        <dbReference type="PROSITE" id="PS50937"/>
    </source>
</evidence>
<gene>
    <name evidence="5" type="ORF">UM93_07265</name>
</gene>
<evidence type="ECO:0000313" key="5">
    <source>
        <dbReference type="EMBL" id="AJT41361.1"/>
    </source>
</evidence>
<dbReference type="Proteomes" id="UP000061839">
    <property type="component" value="Chromosome"/>
</dbReference>
<proteinExistence type="predicted"/>
<dbReference type="STRING" id="1618207.UM93_07265"/>
<dbReference type="KEGG" id="ari:UM93_07265"/>
<evidence type="ECO:0000256" key="2">
    <source>
        <dbReference type="ARBA" id="ARBA00023125"/>
    </source>
</evidence>
<dbReference type="Gene3D" id="3.40.30.10">
    <property type="entry name" value="Glutaredoxin"/>
    <property type="match status" value="1"/>
</dbReference>
<evidence type="ECO:0000256" key="1">
    <source>
        <dbReference type="ARBA" id="ARBA00023015"/>
    </source>
</evidence>
<dbReference type="CDD" id="cd03017">
    <property type="entry name" value="PRX_BCP"/>
    <property type="match status" value="1"/>
</dbReference>
<dbReference type="GO" id="GO:0003677">
    <property type="term" value="F:DNA binding"/>
    <property type="evidence" value="ECO:0007669"/>
    <property type="project" value="UniProtKB-KW"/>
</dbReference>
<keyword evidence="2" id="KW-0238">DNA-binding</keyword>
<evidence type="ECO:0000256" key="3">
    <source>
        <dbReference type="ARBA" id="ARBA00023163"/>
    </source>
</evidence>
<dbReference type="Gene3D" id="1.10.1660.10">
    <property type="match status" value="1"/>
</dbReference>
<dbReference type="SUPFAM" id="SSF52833">
    <property type="entry name" value="Thioredoxin-like"/>
    <property type="match status" value="1"/>
</dbReference>
<organism evidence="5 6">
    <name type="scientific">Psychromicrobium lacuslunae</name>
    <dbReference type="NCBI Taxonomy" id="1618207"/>
    <lineage>
        <taxon>Bacteria</taxon>
        <taxon>Bacillati</taxon>
        <taxon>Actinomycetota</taxon>
        <taxon>Actinomycetes</taxon>
        <taxon>Micrococcales</taxon>
        <taxon>Micrococcaceae</taxon>
        <taxon>Psychromicrobium</taxon>
    </lineage>
</organism>
<dbReference type="AlphaFoldDB" id="A0A0D4BZ18"/>
<dbReference type="EMBL" id="CP011005">
    <property type="protein sequence ID" value="AJT41361.1"/>
    <property type="molecule type" value="Genomic_DNA"/>
</dbReference>
<dbReference type="GO" id="GO:0003700">
    <property type="term" value="F:DNA-binding transcription factor activity"/>
    <property type="evidence" value="ECO:0007669"/>
    <property type="project" value="InterPro"/>
</dbReference>
<dbReference type="PATRIC" id="fig|1618207.4.peg.1470"/>
<dbReference type="PROSITE" id="PS50937">
    <property type="entry name" value="HTH_MERR_2"/>
    <property type="match status" value="1"/>
</dbReference>
<dbReference type="RefSeq" id="WP_045074686.1">
    <property type="nucleotide sequence ID" value="NZ_CP011005.1"/>
</dbReference>
<accession>A0A0D4BZ18</accession>
<protein>
    <recommendedName>
        <fullName evidence="4">HTH merR-type domain-containing protein</fullName>
    </recommendedName>
</protein>
<dbReference type="Pfam" id="PF08534">
    <property type="entry name" value="Redoxin"/>
    <property type="match status" value="1"/>
</dbReference>
<dbReference type="InterPro" id="IPR047057">
    <property type="entry name" value="MerR_fam"/>
</dbReference>
<dbReference type="InterPro" id="IPR000551">
    <property type="entry name" value="MerR-type_HTH_dom"/>
</dbReference>
<dbReference type="InterPro" id="IPR036249">
    <property type="entry name" value="Thioredoxin-like_sf"/>
</dbReference>
<dbReference type="PANTHER" id="PTHR30204">
    <property type="entry name" value="REDOX-CYCLING DRUG-SENSING TRANSCRIPTIONAL ACTIVATOR SOXR"/>
    <property type="match status" value="1"/>
</dbReference>